<dbReference type="Gene3D" id="3.30.750.70">
    <property type="entry name" value="4-hydroxybutyrate coenzyme like domains"/>
    <property type="match status" value="1"/>
</dbReference>
<dbReference type="GO" id="GO:0016787">
    <property type="term" value="F:hydrolase activity"/>
    <property type="evidence" value="ECO:0007669"/>
    <property type="project" value="UniProtKB-KW"/>
</dbReference>
<organism evidence="2 3">
    <name type="scientific">Allosediminivita pacifica</name>
    <dbReference type="NCBI Taxonomy" id="1267769"/>
    <lineage>
        <taxon>Bacteria</taxon>
        <taxon>Pseudomonadati</taxon>
        <taxon>Pseudomonadota</taxon>
        <taxon>Alphaproteobacteria</taxon>
        <taxon>Rhodobacterales</taxon>
        <taxon>Paracoccaceae</taxon>
        <taxon>Allosediminivita</taxon>
    </lineage>
</organism>
<dbReference type="InterPro" id="IPR026888">
    <property type="entry name" value="AcetylCoA_hyd_C"/>
</dbReference>
<dbReference type="EMBL" id="QBKN01000001">
    <property type="protein sequence ID" value="PTX52714.1"/>
    <property type="molecule type" value="Genomic_DNA"/>
</dbReference>
<dbReference type="InterPro" id="IPR046433">
    <property type="entry name" value="ActCoA_hydro"/>
</dbReference>
<evidence type="ECO:0000313" key="3">
    <source>
        <dbReference type="Proteomes" id="UP000244069"/>
    </source>
</evidence>
<dbReference type="PANTHER" id="PTHR21432">
    <property type="entry name" value="ACETYL-COA HYDROLASE-RELATED"/>
    <property type="match status" value="1"/>
</dbReference>
<evidence type="ECO:0000313" key="2">
    <source>
        <dbReference type="EMBL" id="PTX52714.1"/>
    </source>
</evidence>
<dbReference type="Gene3D" id="3.40.1080.10">
    <property type="entry name" value="Glutaconate Coenzyme A-transferase"/>
    <property type="match status" value="1"/>
</dbReference>
<dbReference type="Gene3D" id="3.40.1080.20">
    <property type="entry name" value="Acetyl-CoA hydrolase/transferase C-terminal domain"/>
    <property type="match status" value="1"/>
</dbReference>
<comment type="caution">
    <text evidence="2">The sequence shown here is derived from an EMBL/GenBank/DDBJ whole genome shotgun (WGS) entry which is preliminary data.</text>
</comment>
<sequence length="615" mass="66784">MPEAPTRFTDAEAMAREIVARLGKDLRIGLPLGLGKPVTLLNALTRLAVENPELRLTIFTALTLERPAPSGDMQKRFLDPALDRLFGAYPQIDYAAMLRAGTLPANIEVREFFFLAGRWLGVAPAQQDYISVNYSHARDVLLAHEPNLILQLVAEDEDRLSMSCNPDITADLMAMRRDGRLTALFAGELNPELPFMEGEAAFPGHEADMLLDPPEPFELFSAVKRPVDDAAHAIGLHVSRLVPDGGTLQIGIGAIGDAVAQALLLRDRGEVAEIHAASPFPGGGFAEDAPFETGLYGVTEMLVDGLLQLFESGVIRRDAEGAAIHAGFFVESRDFYARLRKMPPEKRAKIAMAPVSYTNTLLGGEADRRAARQGARFINSAMKVTLLGAVNSDTRAEGQVVSGVGGQHDFVTQAHALEDGRSIITLPATRRGSGGLESNIVWDNLPETVPRHLRDVVVTEYGIADLRGRSDAEVVAALLNVADSRFQGKLLEKAKAAWKIPSGHEIPEAHRTNLPGTLGRWLRPFRSTWLPDFPFGTDFDATERRLLPALELLARSQGSRRQLLTLAARGLRQRSAYGDELDRMGLAHPTSLRDHLTAAALAGALAQTTHSGDAN</sequence>
<dbReference type="PANTHER" id="PTHR21432:SF20">
    <property type="entry name" value="ACETYL-COA HYDROLASE"/>
    <property type="match status" value="1"/>
</dbReference>
<reference evidence="2 3" key="1">
    <citation type="submission" date="2018-04" db="EMBL/GenBank/DDBJ databases">
        <title>Genomic Encyclopedia of Archaeal and Bacterial Type Strains, Phase II (KMG-II): from individual species to whole genera.</title>
        <authorList>
            <person name="Goeker M."/>
        </authorList>
    </citation>
    <scope>NUCLEOTIDE SEQUENCE [LARGE SCALE GENOMIC DNA]</scope>
    <source>
        <strain evidence="2 3">DSM 29329</strain>
    </source>
</reference>
<keyword evidence="2" id="KW-0378">Hydrolase</keyword>
<dbReference type="InterPro" id="IPR038460">
    <property type="entry name" value="AcetylCoA_hyd_C_sf"/>
</dbReference>
<dbReference type="GO" id="GO:0006083">
    <property type="term" value="P:acetate metabolic process"/>
    <property type="evidence" value="ECO:0007669"/>
    <property type="project" value="InterPro"/>
</dbReference>
<name>A0A2T6B9H7_9RHOB</name>
<dbReference type="RefSeq" id="WP_244640943.1">
    <property type="nucleotide sequence ID" value="NZ_BMEZ01000001.1"/>
</dbReference>
<proteinExistence type="predicted"/>
<dbReference type="SUPFAM" id="SSF100950">
    <property type="entry name" value="NagB/RpiA/CoA transferase-like"/>
    <property type="match status" value="1"/>
</dbReference>
<dbReference type="Pfam" id="PF13336">
    <property type="entry name" value="AcetylCoA_hyd_C"/>
    <property type="match status" value="1"/>
</dbReference>
<dbReference type="AlphaFoldDB" id="A0A2T6B9H7"/>
<dbReference type="InterPro" id="IPR037171">
    <property type="entry name" value="NagB/RpiA_transferase-like"/>
</dbReference>
<protein>
    <submittedName>
        <fullName evidence="2">Acyl-CoA hydrolase</fullName>
    </submittedName>
</protein>
<feature type="domain" description="Acetyl-CoA hydrolase/transferase C-terminal" evidence="1">
    <location>
        <begin position="334"/>
        <end position="494"/>
    </location>
</feature>
<accession>A0A2T6B9H7</accession>
<dbReference type="GO" id="GO:0008775">
    <property type="term" value="F:acetate CoA-transferase activity"/>
    <property type="evidence" value="ECO:0007669"/>
    <property type="project" value="InterPro"/>
</dbReference>
<dbReference type="Proteomes" id="UP000244069">
    <property type="component" value="Unassembled WGS sequence"/>
</dbReference>
<gene>
    <name evidence="2" type="ORF">C8N44_1012</name>
</gene>
<keyword evidence="3" id="KW-1185">Reference proteome</keyword>
<evidence type="ECO:0000259" key="1">
    <source>
        <dbReference type="Pfam" id="PF13336"/>
    </source>
</evidence>